<evidence type="ECO:0000313" key="5">
    <source>
        <dbReference type="EMBL" id="CAD7222175.1"/>
    </source>
</evidence>
<dbReference type="AlphaFoldDB" id="A0A7R8W4S4"/>
<evidence type="ECO:0000256" key="4">
    <source>
        <dbReference type="SAM" id="MobiDB-lite"/>
    </source>
</evidence>
<evidence type="ECO:0000256" key="3">
    <source>
        <dbReference type="SAM" id="Coils"/>
    </source>
</evidence>
<accession>A0A7R8W4S4</accession>
<feature type="region of interest" description="Disordered" evidence="4">
    <location>
        <begin position="327"/>
        <end position="359"/>
    </location>
</feature>
<protein>
    <submittedName>
        <fullName evidence="5">Uncharacterized protein</fullName>
    </submittedName>
</protein>
<sequence length="359" mass="40506">MDEYVSGRPSEEALDPGVQIELENLNSCTEEINKLEMQLDEANEVFRHVLTDSTQRLKTLAKKIGSGIEKARPYYEAKEIARQAQLECQQAAVQFQRANEIHQAAKETIALAEARFLSKKGEWEFDSAWQEMLNYSTMKVMEAEKQRAESEAEHQRAAAVFTEAERRVQSLEKKLHKHIIRSKAYFEAKEQLHSELTSQKSKVHALHREVTLAKQKYADALSNLECISDRIHARRRMREDEEREELVDFDIEDLERASGGSALGSSYTSDAEDEGIDSVSSQGKNSDQFWDQVTAEVANLTLDLAKGGISREEQEKRIRSVLDRTVCGNDMTSITDTPLPDSDDSLGAVGGVSFSETRS</sequence>
<dbReference type="GO" id="GO:0004860">
    <property type="term" value="F:protein kinase inhibitor activity"/>
    <property type="evidence" value="ECO:0007669"/>
    <property type="project" value="TreeGrafter"/>
</dbReference>
<dbReference type="PANTHER" id="PTHR19423:SF1">
    <property type="entry name" value="SH3 DOMAIN-BINDING PROTEIN 5"/>
    <property type="match status" value="1"/>
</dbReference>
<feature type="coiled-coil region" evidence="3">
    <location>
        <begin position="138"/>
        <end position="181"/>
    </location>
</feature>
<dbReference type="GO" id="GO:0005737">
    <property type="term" value="C:cytoplasm"/>
    <property type="evidence" value="ECO:0007669"/>
    <property type="project" value="TreeGrafter"/>
</dbReference>
<feature type="coiled-coil region" evidence="3">
    <location>
        <begin position="18"/>
        <end position="45"/>
    </location>
</feature>
<proteinExistence type="inferred from homology"/>
<feature type="region of interest" description="Disordered" evidence="4">
    <location>
        <begin position="260"/>
        <end position="285"/>
    </location>
</feature>
<organism evidence="5">
    <name type="scientific">Cyprideis torosa</name>
    <dbReference type="NCBI Taxonomy" id="163714"/>
    <lineage>
        <taxon>Eukaryota</taxon>
        <taxon>Metazoa</taxon>
        <taxon>Ecdysozoa</taxon>
        <taxon>Arthropoda</taxon>
        <taxon>Crustacea</taxon>
        <taxon>Oligostraca</taxon>
        <taxon>Ostracoda</taxon>
        <taxon>Podocopa</taxon>
        <taxon>Podocopida</taxon>
        <taxon>Cytherocopina</taxon>
        <taxon>Cytheroidea</taxon>
        <taxon>Cytherideidae</taxon>
        <taxon>Cyprideis</taxon>
    </lineage>
</organism>
<dbReference type="Pfam" id="PF05276">
    <property type="entry name" value="SH3BP5"/>
    <property type="match status" value="1"/>
</dbReference>
<evidence type="ECO:0000256" key="2">
    <source>
        <dbReference type="ARBA" id="ARBA00023054"/>
    </source>
</evidence>
<comment type="similarity">
    <text evidence="1">Belongs to the SH3BP5 family.</text>
</comment>
<gene>
    <name evidence="5" type="ORF">CTOB1V02_LOCUS191</name>
</gene>
<name>A0A7R8W4S4_9CRUS</name>
<keyword evidence="2 3" id="KW-0175">Coiled coil</keyword>
<evidence type="ECO:0000256" key="1">
    <source>
        <dbReference type="ARBA" id="ARBA00007796"/>
    </source>
</evidence>
<dbReference type="GO" id="GO:0035556">
    <property type="term" value="P:intracellular signal transduction"/>
    <property type="evidence" value="ECO:0007669"/>
    <property type="project" value="InterPro"/>
</dbReference>
<dbReference type="InterPro" id="IPR007940">
    <property type="entry name" value="SH3BP5"/>
</dbReference>
<dbReference type="EMBL" id="OB660033">
    <property type="protein sequence ID" value="CAD7222175.1"/>
    <property type="molecule type" value="Genomic_DNA"/>
</dbReference>
<dbReference type="PANTHER" id="PTHR19423">
    <property type="entry name" value="SH3 DOMAIN-BINDING PROTEIN 5"/>
    <property type="match status" value="1"/>
</dbReference>
<reference evidence="5" key="1">
    <citation type="submission" date="2020-11" db="EMBL/GenBank/DDBJ databases">
        <authorList>
            <person name="Tran Van P."/>
        </authorList>
    </citation>
    <scope>NUCLEOTIDE SEQUENCE</scope>
</reference>
<dbReference type="OrthoDB" id="446789at2759"/>